<dbReference type="InterPro" id="IPR003593">
    <property type="entry name" value="AAA+_ATPase"/>
</dbReference>
<dbReference type="STRING" id="1122209.SAMN02745752_02727"/>
<gene>
    <name evidence="4" type="ORF">SAMN02745752_02727</name>
</gene>
<accession>A0A1K1ZK25</accession>
<dbReference type="PROSITE" id="PS00211">
    <property type="entry name" value="ABC_TRANSPORTER_1"/>
    <property type="match status" value="1"/>
</dbReference>
<name>A0A1K1ZK25_9GAMM</name>
<dbReference type="RefSeq" id="WP_072327049.1">
    <property type="nucleotide sequence ID" value="NZ_FPJW01000012.1"/>
</dbReference>
<dbReference type="InterPro" id="IPR003439">
    <property type="entry name" value="ABC_transporter-like_ATP-bd"/>
</dbReference>
<evidence type="ECO:0000259" key="3">
    <source>
        <dbReference type="PROSITE" id="PS50893"/>
    </source>
</evidence>
<keyword evidence="5" id="KW-1185">Reference proteome</keyword>
<dbReference type="Gene3D" id="3.40.50.300">
    <property type="entry name" value="P-loop containing nucleotide triphosphate hydrolases"/>
    <property type="match status" value="1"/>
</dbReference>
<evidence type="ECO:0000313" key="4">
    <source>
        <dbReference type="EMBL" id="SFX74594.1"/>
    </source>
</evidence>
<evidence type="ECO:0000256" key="1">
    <source>
        <dbReference type="ARBA" id="ARBA00022741"/>
    </source>
</evidence>
<dbReference type="GO" id="GO:0016887">
    <property type="term" value="F:ATP hydrolysis activity"/>
    <property type="evidence" value="ECO:0007669"/>
    <property type="project" value="InterPro"/>
</dbReference>
<dbReference type="Pfam" id="PF00005">
    <property type="entry name" value="ABC_tran"/>
    <property type="match status" value="1"/>
</dbReference>
<evidence type="ECO:0000313" key="5">
    <source>
        <dbReference type="Proteomes" id="UP000182350"/>
    </source>
</evidence>
<keyword evidence="2" id="KW-0067">ATP-binding</keyword>
<evidence type="ECO:0000256" key="2">
    <source>
        <dbReference type="ARBA" id="ARBA00022840"/>
    </source>
</evidence>
<dbReference type="Proteomes" id="UP000182350">
    <property type="component" value="Unassembled WGS sequence"/>
</dbReference>
<dbReference type="InterPro" id="IPR017871">
    <property type="entry name" value="ABC_transporter-like_CS"/>
</dbReference>
<feature type="domain" description="ABC transporter" evidence="3">
    <location>
        <begin position="3"/>
        <end position="205"/>
    </location>
</feature>
<dbReference type="PROSITE" id="PS50893">
    <property type="entry name" value="ABC_TRANSPORTER_2"/>
    <property type="match status" value="1"/>
</dbReference>
<protein>
    <submittedName>
        <fullName evidence="4">ABC transporter</fullName>
    </submittedName>
</protein>
<dbReference type="InterPro" id="IPR027417">
    <property type="entry name" value="P-loop_NTPase"/>
</dbReference>
<dbReference type="CDD" id="cd00267">
    <property type="entry name" value="ABC_ATPase"/>
    <property type="match status" value="1"/>
</dbReference>
<dbReference type="PANTHER" id="PTHR43119:SF1">
    <property type="entry name" value="ABC TRANSPORTER DOMAIN-CONTAINING PROTEIN"/>
    <property type="match status" value="1"/>
</dbReference>
<dbReference type="GO" id="GO:0005524">
    <property type="term" value="F:ATP binding"/>
    <property type="evidence" value="ECO:0007669"/>
    <property type="project" value="UniProtKB-KW"/>
</dbReference>
<dbReference type="OrthoDB" id="4408248at2"/>
<reference evidence="4 5" key="1">
    <citation type="submission" date="2016-11" db="EMBL/GenBank/DDBJ databases">
        <authorList>
            <person name="Jaros S."/>
            <person name="Januszkiewicz K."/>
            <person name="Wedrychowicz H."/>
        </authorList>
    </citation>
    <scope>NUCLEOTIDE SEQUENCE [LARGE SCALE GENOMIC DNA]</scope>
    <source>
        <strain evidence="4 5">DSM 21637</strain>
    </source>
</reference>
<organism evidence="4 5">
    <name type="scientific">Marinospirillum alkaliphilum DSM 21637</name>
    <dbReference type="NCBI Taxonomy" id="1122209"/>
    <lineage>
        <taxon>Bacteria</taxon>
        <taxon>Pseudomonadati</taxon>
        <taxon>Pseudomonadota</taxon>
        <taxon>Gammaproteobacteria</taxon>
        <taxon>Oceanospirillales</taxon>
        <taxon>Oceanospirillaceae</taxon>
        <taxon>Marinospirillum</taxon>
    </lineage>
</organism>
<dbReference type="SMART" id="SM00382">
    <property type="entry name" value="AAA"/>
    <property type="match status" value="1"/>
</dbReference>
<keyword evidence="1" id="KW-0547">Nucleotide-binding</keyword>
<sequence>MNASQPSILRLQQLGSALLQPFSLNLRGGEICCLTGTSGSGKSRLLRALADLEPHQGEVWLDDQNQQQTPAHLWRLQVRLVPAESQWWSDEVADHFPADYDPEDLKALGLSSDAMEWQVSRLSSGEKQRLALLRALAFPLKVLLLDEPTANLDPATTLRVEHWLKQQIARHRWPVVWVAHDREQVQRVADLELVIQDGEVQEMLIGSD</sequence>
<dbReference type="EMBL" id="FPJW01000012">
    <property type="protein sequence ID" value="SFX74594.1"/>
    <property type="molecule type" value="Genomic_DNA"/>
</dbReference>
<dbReference type="PANTHER" id="PTHR43119">
    <property type="entry name" value="ABC TRANSPORT PROTEIN ATP-BINDING COMPONENT-RELATED"/>
    <property type="match status" value="1"/>
</dbReference>
<dbReference type="AlphaFoldDB" id="A0A1K1ZK25"/>
<dbReference type="SUPFAM" id="SSF52540">
    <property type="entry name" value="P-loop containing nucleoside triphosphate hydrolases"/>
    <property type="match status" value="1"/>
</dbReference>
<proteinExistence type="predicted"/>